<dbReference type="PROSITE" id="PS50113">
    <property type="entry name" value="PAC"/>
    <property type="match status" value="3"/>
</dbReference>
<evidence type="ECO:0000313" key="6">
    <source>
        <dbReference type="Proteomes" id="UP001597090"/>
    </source>
</evidence>
<organism evidence="5 6">
    <name type="scientific">Lysobacter koreensis</name>
    <dbReference type="NCBI Taxonomy" id="266122"/>
    <lineage>
        <taxon>Bacteria</taxon>
        <taxon>Pseudomonadati</taxon>
        <taxon>Pseudomonadota</taxon>
        <taxon>Gammaproteobacteria</taxon>
        <taxon>Lysobacterales</taxon>
        <taxon>Lysobacteraceae</taxon>
        <taxon>Lysobacter</taxon>
    </lineage>
</organism>
<evidence type="ECO:0000313" key="5">
    <source>
        <dbReference type="EMBL" id="MFD0738559.1"/>
    </source>
</evidence>
<dbReference type="InterPro" id="IPR001633">
    <property type="entry name" value="EAL_dom"/>
</dbReference>
<dbReference type="CDD" id="cd01949">
    <property type="entry name" value="GGDEF"/>
    <property type="match status" value="1"/>
</dbReference>
<dbReference type="EMBL" id="JBHTIH010000002">
    <property type="protein sequence ID" value="MFD0738559.1"/>
    <property type="molecule type" value="Genomic_DNA"/>
</dbReference>
<dbReference type="InterPro" id="IPR035965">
    <property type="entry name" value="PAS-like_dom_sf"/>
</dbReference>
<dbReference type="Pfam" id="PF00563">
    <property type="entry name" value="EAL"/>
    <property type="match status" value="1"/>
</dbReference>
<feature type="domain" description="PAS" evidence="1">
    <location>
        <begin position="13"/>
        <end position="78"/>
    </location>
</feature>
<feature type="domain" description="PAS" evidence="1">
    <location>
        <begin position="256"/>
        <end position="326"/>
    </location>
</feature>
<gene>
    <name evidence="5" type="ORF">ACFQZQ_04565</name>
</gene>
<comment type="caution">
    <text evidence="5">The sequence shown here is derived from an EMBL/GenBank/DDBJ whole genome shotgun (WGS) entry which is preliminary data.</text>
</comment>
<dbReference type="InterPro" id="IPR000014">
    <property type="entry name" value="PAS"/>
</dbReference>
<dbReference type="InterPro" id="IPR013655">
    <property type="entry name" value="PAS_fold_3"/>
</dbReference>
<accession>A0ABW2YM59</accession>
<sequence>MAPDHQDPRVLHRYAFDHAALGIAVSGMDGRVLAVNPAACAILGYTESELLAIDLQAITHPDDRQADVSGLQDLLVGDTEAFAVEKRFLRKSGESVRVSQHVGLVRDADSRPHALVSQLRDITAQRLAERQNDALFRLSPDMLAVTSPGIDRLDRVNPAWQRILGWSPGELAGRPYLDFVHPEEREAAAALGVELARCNAAQSFRHLFLCKNGLYRCLEWDTHCSGGFRYCVVRDVSHHQAADQELRRTNQLLLDKDRQMSSIVDNIGDGLITFDALGIVHSFNAAASRMFGYSAEQIVGAHVELLIPEPMREAQEAEIEAHLRGDEAQLVGKGKVVVRALRSDGELFLIELIVNAIETAQGELFIAVMRDVTERRKAEFALFTESERLRVTLNSIGDAVITTDTAGRVTYLNPVAEKITGWSNDEAAGLPLERVLVLTDETSQEPAPNPIDLVLRDGREAGLVEHSILERRGGGRFAIEDSAAPIRNVRDEIIGVVLVFHDVTQAKLIAAEMTHLASHDSLTGLINRRGFEQRLDAALKRNGKLHHETAVLYMDLDQFKVVNDSCGHAAGDELLRQLAEVFRKRLRSADTLARLGGDEFGIVLENCSADAAHRIAEGLQQAVTRFHFVWEERTFRVGVSIGMVWLEDGFNSRDEVLRQADAACYLAKDRGRNRIHVYQSGDRHRSQRHGEMGWIARIHQALEENRFVLCRQASVSLNAAKTPHFETLLRMLEPDGRHVPPMTFIPSAERYGLMPEIDRWVINAALTKLGANPDHAMCFINLSGASVGDDTLADYVRSRVEQTGVCAADLCFEITETAAIANLSHAESMIRDIKQLGCRFALDDFGSGMSSFTYLKHLPVDYLKIDGTFVRHMDKDRIDCAMVEAINNIGHVMGIETIAEYVENQATVELLAGMGVDYAQGFWIEKPRPWV</sequence>
<protein>
    <submittedName>
        <fullName evidence="5">PAS domain S-box protein</fullName>
    </submittedName>
</protein>
<dbReference type="Pfam" id="PF00990">
    <property type="entry name" value="GGDEF"/>
    <property type="match status" value="1"/>
</dbReference>
<dbReference type="NCBIfam" id="TIGR00229">
    <property type="entry name" value="sensory_box"/>
    <property type="match status" value="4"/>
</dbReference>
<evidence type="ECO:0000259" key="4">
    <source>
        <dbReference type="PROSITE" id="PS50887"/>
    </source>
</evidence>
<feature type="domain" description="PAS" evidence="1">
    <location>
        <begin position="142"/>
        <end position="186"/>
    </location>
</feature>
<dbReference type="PROSITE" id="PS50112">
    <property type="entry name" value="PAS"/>
    <property type="match status" value="4"/>
</dbReference>
<dbReference type="CDD" id="cd01948">
    <property type="entry name" value="EAL"/>
    <property type="match status" value="1"/>
</dbReference>
<dbReference type="PANTHER" id="PTHR44757:SF4">
    <property type="entry name" value="DIGUANYLATE CYCLASE DGCE-RELATED"/>
    <property type="match status" value="1"/>
</dbReference>
<dbReference type="InterPro" id="IPR000700">
    <property type="entry name" value="PAS-assoc_C"/>
</dbReference>
<dbReference type="Gene3D" id="3.20.20.450">
    <property type="entry name" value="EAL domain"/>
    <property type="match status" value="1"/>
</dbReference>
<feature type="domain" description="PAC" evidence="2">
    <location>
        <begin position="334"/>
        <end position="384"/>
    </location>
</feature>
<evidence type="ECO:0000259" key="2">
    <source>
        <dbReference type="PROSITE" id="PS50113"/>
    </source>
</evidence>
<dbReference type="InterPro" id="IPR052155">
    <property type="entry name" value="Biofilm_reg_signaling"/>
</dbReference>
<dbReference type="PANTHER" id="PTHR44757">
    <property type="entry name" value="DIGUANYLATE CYCLASE DGCP"/>
    <property type="match status" value="1"/>
</dbReference>
<dbReference type="CDD" id="cd00130">
    <property type="entry name" value="PAS"/>
    <property type="match status" value="4"/>
</dbReference>
<dbReference type="RefSeq" id="WP_386811474.1">
    <property type="nucleotide sequence ID" value="NZ_JBHTIH010000002.1"/>
</dbReference>
<dbReference type="SUPFAM" id="SSF141868">
    <property type="entry name" value="EAL domain-like"/>
    <property type="match status" value="1"/>
</dbReference>
<dbReference type="SMART" id="SM00267">
    <property type="entry name" value="GGDEF"/>
    <property type="match status" value="1"/>
</dbReference>
<dbReference type="InterPro" id="IPR001610">
    <property type="entry name" value="PAC"/>
</dbReference>
<reference evidence="6" key="1">
    <citation type="journal article" date="2019" name="Int. J. Syst. Evol. Microbiol.">
        <title>The Global Catalogue of Microorganisms (GCM) 10K type strain sequencing project: providing services to taxonomists for standard genome sequencing and annotation.</title>
        <authorList>
            <consortium name="The Broad Institute Genomics Platform"/>
            <consortium name="The Broad Institute Genome Sequencing Center for Infectious Disease"/>
            <person name="Wu L."/>
            <person name="Ma J."/>
        </authorList>
    </citation>
    <scope>NUCLEOTIDE SEQUENCE [LARGE SCALE GENOMIC DNA]</scope>
    <source>
        <strain evidence="6">CCUG 55491</strain>
    </source>
</reference>
<feature type="domain" description="PAC" evidence="2">
    <location>
        <begin position="82"/>
        <end position="134"/>
    </location>
</feature>
<dbReference type="Gene3D" id="3.30.70.270">
    <property type="match status" value="1"/>
</dbReference>
<dbReference type="SMART" id="SM00086">
    <property type="entry name" value="PAC"/>
    <property type="match status" value="3"/>
</dbReference>
<keyword evidence="6" id="KW-1185">Reference proteome</keyword>
<dbReference type="InterPro" id="IPR035919">
    <property type="entry name" value="EAL_sf"/>
</dbReference>
<dbReference type="NCBIfam" id="TIGR00254">
    <property type="entry name" value="GGDEF"/>
    <property type="match status" value="1"/>
</dbReference>
<dbReference type="SUPFAM" id="SSF55073">
    <property type="entry name" value="Nucleotide cyclase"/>
    <property type="match status" value="1"/>
</dbReference>
<dbReference type="InterPro" id="IPR043128">
    <property type="entry name" value="Rev_trsase/Diguanyl_cyclase"/>
</dbReference>
<dbReference type="InterPro" id="IPR013767">
    <property type="entry name" value="PAS_fold"/>
</dbReference>
<dbReference type="SUPFAM" id="SSF55785">
    <property type="entry name" value="PYP-like sensor domain (PAS domain)"/>
    <property type="match status" value="4"/>
</dbReference>
<dbReference type="Pfam" id="PF00989">
    <property type="entry name" value="PAS"/>
    <property type="match status" value="2"/>
</dbReference>
<evidence type="ECO:0000259" key="1">
    <source>
        <dbReference type="PROSITE" id="PS50112"/>
    </source>
</evidence>
<dbReference type="Gene3D" id="3.30.450.20">
    <property type="entry name" value="PAS domain"/>
    <property type="match status" value="4"/>
</dbReference>
<dbReference type="Proteomes" id="UP001597090">
    <property type="component" value="Unassembled WGS sequence"/>
</dbReference>
<feature type="domain" description="EAL" evidence="3">
    <location>
        <begin position="691"/>
        <end position="931"/>
    </location>
</feature>
<dbReference type="SMART" id="SM00052">
    <property type="entry name" value="EAL"/>
    <property type="match status" value="1"/>
</dbReference>
<dbReference type="InterPro" id="IPR000160">
    <property type="entry name" value="GGDEF_dom"/>
</dbReference>
<dbReference type="PROSITE" id="PS50883">
    <property type="entry name" value="EAL"/>
    <property type="match status" value="1"/>
</dbReference>
<dbReference type="InterPro" id="IPR029787">
    <property type="entry name" value="Nucleotide_cyclase"/>
</dbReference>
<name>A0ABW2YM59_9GAMM</name>
<evidence type="ECO:0000259" key="3">
    <source>
        <dbReference type="PROSITE" id="PS50883"/>
    </source>
</evidence>
<proteinExistence type="predicted"/>
<feature type="domain" description="GGDEF" evidence="4">
    <location>
        <begin position="547"/>
        <end position="680"/>
    </location>
</feature>
<feature type="domain" description="PAS" evidence="1">
    <location>
        <begin position="385"/>
        <end position="458"/>
    </location>
</feature>
<dbReference type="SMART" id="SM00091">
    <property type="entry name" value="PAS"/>
    <property type="match status" value="4"/>
</dbReference>
<dbReference type="Pfam" id="PF08447">
    <property type="entry name" value="PAS_3"/>
    <property type="match status" value="2"/>
</dbReference>
<feature type="domain" description="PAC" evidence="2">
    <location>
        <begin position="462"/>
        <end position="515"/>
    </location>
</feature>
<dbReference type="PROSITE" id="PS50887">
    <property type="entry name" value="GGDEF"/>
    <property type="match status" value="1"/>
</dbReference>